<sequence length="50" mass="5830">MDSLLQRERRFNGRGKNPATSHFVVLNRDNGHKLMPCNLPNKHFQLKEAL</sequence>
<gene>
    <name evidence="2" type="ORF">RCOM_1568390</name>
</gene>
<dbReference type="InParanoid" id="B9S5C9"/>
<organism evidence="2 3">
    <name type="scientific">Ricinus communis</name>
    <name type="common">Castor bean</name>
    <dbReference type="NCBI Taxonomy" id="3988"/>
    <lineage>
        <taxon>Eukaryota</taxon>
        <taxon>Viridiplantae</taxon>
        <taxon>Streptophyta</taxon>
        <taxon>Embryophyta</taxon>
        <taxon>Tracheophyta</taxon>
        <taxon>Spermatophyta</taxon>
        <taxon>Magnoliopsida</taxon>
        <taxon>eudicotyledons</taxon>
        <taxon>Gunneridae</taxon>
        <taxon>Pentapetalae</taxon>
        <taxon>rosids</taxon>
        <taxon>fabids</taxon>
        <taxon>Malpighiales</taxon>
        <taxon>Euphorbiaceae</taxon>
        <taxon>Acalyphoideae</taxon>
        <taxon>Acalypheae</taxon>
        <taxon>Ricinus</taxon>
    </lineage>
</organism>
<evidence type="ECO:0000313" key="3">
    <source>
        <dbReference type="Proteomes" id="UP000008311"/>
    </source>
</evidence>
<dbReference type="Proteomes" id="UP000008311">
    <property type="component" value="Unassembled WGS sequence"/>
</dbReference>
<evidence type="ECO:0000256" key="1">
    <source>
        <dbReference type="SAM" id="MobiDB-lite"/>
    </source>
</evidence>
<keyword evidence="3" id="KW-1185">Reference proteome</keyword>
<protein>
    <submittedName>
        <fullName evidence="2">Uncharacterized protein</fullName>
    </submittedName>
</protein>
<feature type="region of interest" description="Disordered" evidence="1">
    <location>
        <begin position="1"/>
        <end position="20"/>
    </location>
</feature>
<name>B9S5C9_RICCO</name>
<proteinExistence type="predicted"/>
<dbReference type="AlphaFoldDB" id="B9S5C9"/>
<reference evidence="3" key="1">
    <citation type="journal article" date="2010" name="Nat. Biotechnol.">
        <title>Draft genome sequence of the oilseed species Ricinus communis.</title>
        <authorList>
            <person name="Chan A.P."/>
            <person name="Crabtree J."/>
            <person name="Zhao Q."/>
            <person name="Lorenzi H."/>
            <person name="Orvis J."/>
            <person name="Puiu D."/>
            <person name="Melake-Berhan A."/>
            <person name="Jones K.M."/>
            <person name="Redman J."/>
            <person name="Chen G."/>
            <person name="Cahoon E.B."/>
            <person name="Gedil M."/>
            <person name="Stanke M."/>
            <person name="Haas B.J."/>
            <person name="Wortman J.R."/>
            <person name="Fraser-Liggett C.M."/>
            <person name="Ravel J."/>
            <person name="Rabinowicz P.D."/>
        </authorList>
    </citation>
    <scope>NUCLEOTIDE SEQUENCE [LARGE SCALE GENOMIC DNA]</scope>
    <source>
        <strain evidence="3">cv. Hale</strain>
    </source>
</reference>
<evidence type="ECO:0000313" key="2">
    <source>
        <dbReference type="EMBL" id="EEF41150.1"/>
    </source>
</evidence>
<accession>B9S5C9</accession>
<feature type="compositionally biased region" description="Basic and acidic residues" evidence="1">
    <location>
        <begin position="1"/>
        <end position="11"/>
    </location>
</feature>
<dbReference type="EMBL" id="EQ973873">
    <property type="protein sequence ID" value="EEF41150.1"/>
    <property type="molecule type" value="Genomic_DNA"/>
</dbReference>